<keyword evidence="2 4" id="KW-0238">DNA-binding</keyword>
<dbReference type="SUPFAM" id="SSF48498">
    <property type="entry name" value="Tetracyclin repressor-like, C-terminal domain"/>
    <property type="match status" value="1"/>
</dbReference>
<dbReference type="SUPFAM" id="SSF46689">
    <property type="entry name" value="Homeodomain-like"/>
    <property type="match status" value="1"/>
</dbReference>
<sequence length="234" mass="26061">MIIKKNSLQERKQREIDQRRKDILKVVRKMIVKGGAREITMRKVADESGFSTTVVYALFGDKATMITNAVDDDIIRLQKLLRAAIAEGKTTLERVRLASRAYVENGLQHPDQYFLVFMERRPAAPPETSTLEFGNPEYDPYALVRSLAVGLVNDGIVAATEAEIDVITQVIWEGLHGMTSLRVSTGDDPWIERIGAQAHLDFLLDIVLLGIIHRFPGKKSAAAIKQLSGPRPAV</sequence>
<reference evidence="6 7" key="2">
    <citation type="journal article" date="2013" name="Genome Announc.">
        <title>Genome of the Root-Associated Plant Growth-Promoting Bacterium Variovorax paradoxus Strain EPS.</title>
        <authorList>
            <person name="Han J.I."/>
            <person name="Spain J.C."/>
            <person name="Leadbetter J.R."/>
            <person name="Ovchinnikova G."/>
            <person name="Goodwin L.A."/>
            <person name="Han C.S."/>
            <person name="Woyke T."/>
            <person name="Davenport K.W."/>
            <person name="Orwin P.M."/>
        </authorList>
    </citation>
    <scope>NUCLEOTIDE SEQUENCE [LARGE SCALE GENOMIC DNA]</scope>
    <source>
        <strain evidence="6 7">EPS</strain>
    </source>
</reference>
<reference evidence="7" key="1">
    <citation type="submission" date="2010-12" db="EMBL/GenBank/DDBJ databases">
        <title>Complete sequence of Variovorax paradoxus EPS.</title>
        <authorList>
            <consortium name="US DOE Joint Genome Institute"/>
            <person name="Lucas S."/>
            <person name="Copeland A."/>
            <person name="Lapidus A."/>
            <person name="Cheng J.-F."/>
            <person name="Goodwin L."/>
            <person name="Pitluck S."/>
            <person name="Teshima H."/>
            <person name="Detter J.C."/>
            <person name="Han C."/>
            <person name="Tapia R."/>
            <person name="Land M."/>
            <person name="Hauser L."/>
            <person name="Kyrpides N."/>
            <person name="Ivanova N."/>
            <person name="Ovchinnikova G."/>
            <person name="Orwin P."/>
            <person name="Han J.-I.G."/>
            <person name="Woyke T."/>
        </authorList>
    </citation>
    <scope>NUCLEOTIDE SEQUENCE [LARGE SCALE GENOMIC DNA]</scope>
    <source>
        <strain evidence="7">EPS</strain>
    </source>
</reference>
<evidence type="ECO:0000313" key="7">
    <source>
        <dbReference type="Proteomes" id="UP000008917"/>
    </source>
</evidence>
<dbReference type="InterPro" id="IPR025996">
    <property type="entry name" value="MT1864/Rv1816-like_C"/>
</dbReference>
<protein>
    <submittedName>
        <fullName evidence="6">TetR family transcriptional regulator</fullName>
    </submittedName>
</protein>
<dbReference type="Pfam" id="PF13305">
    <property type="entry name" value="TetR_C_33"/>
    <property type="match status" value="1"/>
</dbReference>
<dbReference type="GO" id="GO:0003677">
    <property type="term" value="F:DNA binding"/>
    <property type="evidence" value="ECO:0007669"/>
    <property type="project" value="UniProtKB-UniRule"/>
</dbReference>
<evidence type="ECO:0000313" key="6">
    <source>
        <dbReference type="EMBL" id="ADU37678.1"/>
    </source>
</evidence>
<feature type="domain" description="HTH tetR-type" evidence="5">
    <location>
        <begin position="17"/>
        <end position="77"/>
    </location>
</feature>
<dbReference type="Proteomes" id="UP000008917">
    <property type="component" value="Chromosome"/>
</dbReference>
<dbReference type="AlphaFoldDB" id="E6UX42"/>
<feature type="DNA-binding region" description="H-T-H motif" evidence="4">
    <location>
        <begin position="40"/>
        <end position="59"/>
    </location>
</feature>
<dbReference type="InterPro" id="IPR036271">
    <property type="entry name" value="Tet_transcr_reg_TetR-rel_C_sf"/>
</dbReference>
<dbReference type="Gene3D" id="1.10.357.10">
    <property type="entry name" value="Tetracycline Repressor, domain 2"/>
    <property type="match status" value="1"/>
</dbReference>
<accession>E6UX42</accession>
<dbReference type="EMBL" id="CP002417">
    <property type="protein sequence ID" value="ADU37678.1"/>
    <property type="molecule type" value="Genomic_DNA"/>
</dbReference>
<dbReference type="KEGG" id="vpe:Varpa_3493"/>
<name>E6UX42_VARPE</name>
<dbReference type="STRING" id="595537.Varpa_3493"/>
<dbReference type="PROSITE" id="PS50977">
    <property type="entry name" value="HTH_TETR_2"/>
    <property type="match status" value="1"/>
</dbReference>
<evidence type="ECO:0000256" key="2">
    <source>
        <dbReference type="ARBA" id="ARBA00023125"/>
    </source>
</evidence>
<keyword evidence="1" id="KW-0805">Transcription regulation</keyword>
<evidence type="ECO:0000256" key="4">
    <source>
        <dbReference type="PROSITE-ProRule" id="PRU00335"/>
    </source>
</evidence>
<dbReference type="eggNOG" id="COG1309">
    <property type="taxonomic scope" value="Bacteria"/>
</dbReference>
<dbReference type="InterPro" id="IPR009057">
    <property type="entry name" value="Homeodomain-like_sf"/>
</dbReference>
<keyword evidence="3" id="KW-0804">Transcription</keyword>
<dbReference type="InterPro" id="IPR001647">
    <property type="entry name" value="HTH_TetR"/>
</dbReference>
<gene>
    <name evidence="6" type="ordered locus">Varpa_3493</name>
</gene>
<evidence type="ECO:0000259" key="5">
    <source>
        <dbReference type="PROSITE" id="PS50977"/>
    </source>
</evidence>
<evidence type="ECO:0000256" key="3">
    <source>
        <dbReference type="ARBA" id="ARBA00023163"/>
    </source>
</evidence>
<organism evidence="6 7">
    <name type="scientific">Variovorax paradoxus (strain EPS)</name>
    <dbReference type="NCBI Taxonomy" id="595537"/>
    <lineage>
        <taxon>Bacteria</taxon>
        <taxon>Pseudomonadati</taxon>
        <taxon>Pseudomonadota</taxon>
        <taxon>Betaproteobacteria</taxon>
        <taxon>Burkholderiales</taxon>
        <taxon>Comamonadaceae</taxon>
        <taxon>Variovorax</taxon>
    </lineage>
</organism>
<dbReference type="HOGENOM" id="CLU_069356_40_3_4"/>
<evidence type="ECO:0000256" key="1">
    <source>
        <dbReference type="ARBA" id="ARBA00023015"/>
    </source>
</evidence>
<proteinExistence type="predicted"/>